<dbReference type="AlphaFoldDB" id="A0A5C5YZ27"/>
<proteinExistence type="predicted"/>
<keyword evidence="3" id="KW-1185">Reference proteome</keyword>
<organism evidence="2 3">
    <name type="scientific">Novipirellula herctigrandis</name>
    <dbReference type="NCBI Taxonomy" id="2527986"/>
    <lineage>
        <taxon>Bacteria</taxon>
        <taxon>Pseudomonadati</taxon>
        <taxon>Planctomycetota</taxon>
        <taxon>Planctomycetia</taxon>
        <taxon>Pirellulales</taxon>
        <taxon>Pirellulaceae</taxon>
        <taxon>Novipirellula</taxon>
    </lineage>
</organism>
<dbReference type="InterPro" id="IPR052701">
    <property type="entry name" value="GAG_Ulvan_Degrading_Sulfatases"/>
</dbReference>
<dbReference type="InterPro" id="IPR000917">
    <property type="entry name" value="Sulfatase_N"/>
</dbReference>
<evidence type="ECO:0000313" key="3">
    <source>
        <dbReference type="Proteomes" id="UP000315010"/>
    </source>
</evidence>
<protein>
    <submittedName>
        <fullName evidence="2">Arylsulfatase</fullName>
        <ecNumber evidence="2">3.1.6.1</ecNumber>
    </submittedName>
</protein>
<dbReference type="Pfam" id="PF00884">
    <property type="entry name" value="Sulfatase"/>
    <property type="match status" value="1"/>
</dbReference>
<comment type="caution">
    <text evidence="2">The sequence shown here is derived from an EMBL/GenBank/DDBJ whole genome shotgun (WGS) entry which is preliminary data.</text>
</comment>
<dbReference type="PANTHER" id="PTHR43751">
    <property type="entry name" value="SULFATASE"/>
    <property type="match status" value="1"/>
</dbReference>
<dbReference type="SUPFAM" id="SSF53649">
    <property type="entry name" value="Alkaline phosphatase-like"/>
    <property type="match status" value="1"/>
</dbReference>
<name>A0A5C5YZ27_9BACT</name>
<reference evidence="2 3" key="1">
    <citation type="submission" date="2019-02" db="EMBL/GenBank/DDBJ databases">
        <title>Deep-cultivation of Planctomycetes and their phenomic and genomic characterization uncovers novel biology.</title>
        <authorList>
            <person name="Wiegand S."/>
            <person name="Jogler M."/>
            <person name="Boedeker C."/>
            <person name="Pinto D."/>
            <person name="Vollmers J."/>
            <person name="Rivas-Marin E."/>
            <person name="Kohn T."/>
            <person name="Peeters S.H."/>
            <person name="Heuer A."/>
            <person name="Rast P."/>
            <person name="Oberbeckmann S."/>
            <person name="Bunk B."/>
            <person name="Jeske O."/>
            <person name="Meyerdierks A."/>
            <person name="Storesund J.E."/>
            <person name="Kallscheuer N."/>
            <person name="Luecker S."/>
            <person name="Lage O.M."/>
            <person name="Pohl T."/>
            <person name="Merkel B.J."/>
            <person name="Hornburger P."/>
            <person name="Mueller R.-W."/>
            <person name="Bruemmer F."/>
            <person name="Labrenz M."/>
            <person name="Spormann A.M."/>
            <person name="Op Den Camp H."/>
            <person name="Overmann J."/>
            <person name="Amann R."/>
            <person name="Jetten M.S.M."/>
            <person name="Mascher T."/>
            <person name="Medema M.H."/>
            <person name="Devos D.P."/>
            <person name="Kaster A.-K."/>
            <person name="Ovreas L."/>
            <person name="Rohde M."/>
            <person name="Galperin M.Y."/>
            <person name="Jogler C."/>
        </authorList>
    </citation>
    <scope>NUCLEOTIDE SEQUENCE [LARGE SCALE GENOMIC DNA]</scope>
    <source>
        <strain evidence="2 3">CA13</strain>
    </source>
</reference>
<accession>A0A5C5YZ27</accession>
<keyword evidence="2" id="KW-0378">Hydrolase</keyword>
<dbReference type="EMBL" id="SJPJ01000001">
    <property type="protein sequence ID" value="TWT80358.1"/>
    <property type="molecule type" value="Genomic_DNA"/>
</dbReference>
<dbReference type="PANTHER" id="PTHR43751:SF1">
    <property type="entry name" value="SULFATASE ATSG-RELATED"/>
    <property type="match status" value="1"/>
</dbReference>
<dbReference type="InterPro" id="IPR017850">
    <property type="entry name" value="Alkaline_phosphatase_core_sf"/>
</dbReference>
<dbReference type="GO" id="GO:0004065">
    <property type="term" value="F:arylsulfatase activity"/>
    <property type="evidence" value="ECO:0007669"/>
    <property type="project" value="UniProtKB-EC"/>
</dbReference>
<evidence type="ECO:0000259" key="1">
    <source>
        <dbReference type="Pfam" id="PF00884"/>
    </source>
</evidence>
<gene>
    <name evidence="2" type="ORF">CA13_17710</name>
</gene>
<dbReference type="Proteomes" id="UP000315010">
    <property type="component" value="Unassembled WGS sequence"/>
</dbReference>
<feature type="domain" description="Sulfatase N-terminal" evidence="1">
    <location>
        <begin position="53"/>
        <end position="409"/>
    </location>
</feature>
<dbReference type="EC" id="3.1.6.1" evidence="2"/>
<evidence type="ECO:0000313" key="2">
    <source>
        <dbReference type="EMBL" id="TWT80358.1"/>
    </source>
</evidence>
<sequence length="573" mass="65431">MKARYHELSHRREIRCNNVKRLSIDMKRILVILSGVLIALITISGEAKQPERPNIIFILTDDQSYGMMGCTGNEIIQTPHLDQLASESVLFTNAHVSSAICTPSRVSILLGQFERKHSVNFNSATAISEEAWAQSYPVLMRKAGYYTGYIGKNHSPIGKNGYETGLVERSFDYWYASHGGVFFYPKEYRDIYMDALADTQVEILEEGVDQFLDPNARRLKGAINFLDARPDDRPFLLNLNFNIPHGATTRTMRQRDTDDEMYRTLYRDQDIPLPENYIAKADIKTPKLPAWLHHAEDRQTGYDYVDTPETQRECTIRQMQCLTGVDRLVGSLREKLRQLDLDQNTILIYASDHGLFMGEHGLGGKSLCYEKTTHVPMLIYNPTQKTGFRSDALVQTIDIAPTILSLAGVGIPEAMQGKDIAAFANGRQPKVRDYLYTENLWSTVFGNPRCEAVQTEEWKYIRYYKNENLSAVQKTKLAKEFKIPLRVMLYEVHESQFAVYRSFVEDPVSGEKPVYEELYHLAEDPNEVHNLINEPGHQTTLDELRAAWKVEIKNARGMGKPKVSIHSNMNSDI</sequence>
<dbReference type="Gene3D" id="3.40.720.10">
    <property type="entry name" value="Alkaline Phosphatase, subunit A"/>
    <property type="match status" value="2"/>
</dbReference>